<dbReference type="EMBL" id="JAVRJZ010000012">
    <property type="protein sequence ID" value="KAK2715995.1"/>
    <property type="molecule type" value="Genomic_DNA"/>
</dbReference>
<reference evidence="2" key="1">
    <citation type="submission" date="2023-07" db="EMBL/GenBank/DDBJ databases">
        <title>Chromosome-level genome assembly of Artemia franciscana.</title>
        <authorList>
            <person name="Jo E."/>
        </authorList>
    </citation>
    <scope>NUCLEOTIDE SEQUENCE</scope>
    <source>
        <tissue evidence="2">Whole body</tissue>
    </source>
</reference>
<feature type="region of interest" description="Disordered" evidence="1">
    <location>
        <begin position="119"/>
        <end position="138"/>
    </location>
</feature>
<dbReference type="Proteomes" id="UP001187531">
    <property type="component" value="Unassembled WGS sequence"/>
</dbReference>
<evidence type="ECO:0000313" key="3">
    <source>
        <dbReference type="Proteomes" id="UP001187531"/>
    </source>
</evidence>
<proteinExistence type="predicted"/>
<keyword evidence="3" id="KW-1185">Reference proteome</keyword>
<comment type="caution">
    <text evidence="2">The sequence shown here is derived from an EMBL/GenBank/DDBJ whole genome shotgun (WGS) entry which is preliminary data.</text>
</comment>
<dbReference type="AlphaFoldDB" id="A0AA88LC57"/>
<accession>A0AA88LC57</accession>
<gene>
    <name evidence="2" type="ORF">QYM36_010529</name>
</gene>
<protein>
    <submittedName>
        <fullName evidence="2">Uncharacterized protein</fullName>
    </submittedName>
</protein>
<organism evidence="2 3">
    <name type="scientific">Artemia franciscana</name>
    <name type="common">Brine shrimp</name>
    <name type="synonym">Artemia sanfranciscana</name>
    <dbReference type="NCBI Taxonomy" id="6661"/>
    <lineage>
        <taxon>Eukaryota</taxon>
        <taxon>Metazoa</taxon>
        <taxon>Ecdysozoa</taxon>
        <taxon>Arthropoda</taxon>
        <taxon>Crustacea</taxon>
        <taxon>Branchiopoda</taxon>
        <taxon>Anostraca</taxon>
        <taxon>Artemiidae</taxon>
        <taxon>Artemia</taxon>
    </lineage>
</organism>
<sequence length="392" mass="44973">MLKFSSVSVKNLQSNKGANQFNENQVFDIDIEMEGLTKLSDFYFDEETNMFYDCNNILREGGNYQKTNPSTSSFTEFVNGDVQIDCSSENEKTHWTSTAAKLLDNFATTILEIKTETIPKNSQDGEENVQPDNNHSVNTDKTRLAESINKNYEERVKCGKEMNTSSNNADQQAHREIVQSVENSFCDQNSKDSKTNLDFSAMNYRPMVIHHDVIKDARELRKPSYVNHLPTNTQIYNGTCSKMPNNLWTNINPYSYQNTLPIITGHKFPGIGMVQMATKQPYIDPQHPVLLLDNNRVSKSSEPTNSLNTSMESMFSCPSFSSTKFSYHQPFLCVECKNCTYVNRVPNPFENIQSYRTYNRSMKRNEKDKDLFRRNGVGGVKRRKIKEKTKGF</sequence>
<name>A0AA88LC57_ARTSF</name>
<evidence type="ECO:0000313" key="2">
    <source>
        <dbReference type="EMBL" id="KAK2715995.1"/>
    </source>
</evidence>
<evidence type="ECO:0000256" key="1">
    <source>
        <dbReference type="SAM" id="MobiDB-lite"/>
    </source>
</evidence>